<accession>A0A0C2XQG2</accession>
<dbReference type="AlphaFoldDB" id="A0A0C2XQG2"/>
<dbReference type="Proteomes" id="UP000053424">
    <property type="component" value="Unassembled WGS sequence"/>
</dbReference>
<dbReference type="HOGENOM" id="CLU_2794214_0_0_1"/>
<keyword evidence="2" id="KW-1185">Reference proteome</keyword>
<protein>
    <submittedName>
        <fullName evidence="1">Uncharacterized protein</fullName>
    </submittedName>
</protein>
<evidence type="ECO:0000313" key="2">
    <source>
        <dbReference type="Proteomes" id="UP000053424"/>
    </source>
</evidence>
<dbReference type="EMBL" id="KN831784">
    <property type="protein sequence ID" value="KIM39868.1"/>
    <property type="molecule type" value="Genomic_DNA"/>
</dbReference>
<organism evidence="1 2">
    <name type="scientific">Hebeloma cylindrosporum</name>
    <dbReference type="NCBI Taxonomy" id="76867"/>
    <lineage>
        <taxon>Eukaryota</taxon>
        <taxon>Fungi</taxon>
        <taxon>Dikarya</taxon>
        <taxon>Basidiomycota</taxon>
        <taxon>Agaricomycotina</taxon>
        <taxon>Agaricomycetes</taxon>
        <taxon>Agaricomycetidae</taxon>
        <taxon>Agaricales</taxon>
        <taxon>Agaricineae</taxon>
        <taxon>Hymenogastraceae</taxon>
        <taxon>Hebeloma</taxon>
    </lineage>
</organism>
<reference evidence="1 2" key="1">
    <citation type="submission" date="2014-04" db="EMBL/GenBank/DDBJ databases">
        <authorList>
            <consortium name="DOE Joint Genome Institute"/>
            <person name="Kuo A."/>
            <person name="Gay G."/>
            <person name="Dore J."/>
            <person name="Kohler A."/>
            <person name="Nagy L.G."/>
            <person name="Floudas D."/>
            <person name="Copeland A."/>
            <person name="Barry K.W."/>
            <person name="Cichocki N."/>
            <person name="Veneault-Fourrey C."/>
            <person name="LaButti K."/>
            <person name="Lindquist E.A."/>
            <person name="Lipzen A."/>
            <person name="Lundell T."/>
            <person name="Morin E."/>
            <person name="Murat C."/>
            <person name="Sun H."/>
            <person name="Tunlid A."/>
            <person name="Henrissat B."/>
            <person name="Grigoriev I.V."/>
            <person name="Hibbett D.S."/>
            <person name="Martin F."/>
            <person name="Nordberg H.P."/>
            <person name="Cantor M.N."/>
            <person name="Hua S.X."/>
        </authorList>
    </citation>
    <scope>NUCLEOTIDE SEQUENCE [LARGE SCALE GENOMIC DNA]</scope>
    <source>
        <strain evidence="2">h7</strain>
    </source>
</reference>
<reference evidence="2" key="2">
    <citation type="submission" date="2015-01" db="EMBL/GenBank/DDBJ databases">
        <title>Evolutionary Origins and Diversification of the Mycorrhizal Mutualists.</title>
        <authorList>
            <consortium name="DOE Joint Genome Institute"/>
            <consortium name="Mycorrhizal Genomics Consortium"/>
            <person name="Kohler A."/>
            <person name="Kuo A."/>
            <person name="Nagy L.G."/>
            <person name="Floudas D."/>
            <person name="Copeland A."/>
            <person name="Barry K.W."/>
            <person name="Cichocki N."/>
            <person name="Veneault-Fourrey C."/>
            <person name="LaButti K."/>
            <person name="Lindquist E.A."/>
            <person name="Lipzen A."/>
            <person name="Lundell T."/>
            <person name="Morin E."/>
            <person name="Murat C."/>
            <person name="Riley R."/>
            <person name="Ohm R."/>
            <person name="Sun H."/>
            <person name="Tunlid A."/>
            <person name="Henrissat B."/>
            <person name="Grigoriev I.V."/>
            <person name="Hibbett D.S."/>
            <person name="Martin F."/>
        </authorList>
    </citation>
    <scope>NUCLEOTIDE SEQUENCE [LARGE SCALE GENOMIC DNA]</scope>
    <source>
        <strain evidence="2">h7</strain>
    </source>
</reference>
<gene>
    <name evidence="1" type="ORF">M413DRAFT_446790</name>
</gene>
<name>A0A0C2XQG2_HEBCY</name>
<evidence type="ECO:0000313" key="1">
    <source>
        <dbReference type="EMBL" id="KIM39868.1"/>
    </source>
</evidence>
<proteinExistence type="predicted"/>
<sequence>MILCQIQSIQVKDKESFEIWMVYQAKLVSALLRIENQKTTESCSTCLFKNLIARIGSSEATDSGESIA</sequence>